<sequence>MLRLPPFPHYMPTIRPPHLQPYPSLQFHIAYHAHYPTTPSQYASNTATPCLPPHSLGLTMLTLLKHPQDMPLTLSPHVCPHPSSCFHTPTSSSQKITILMLPHYINRVRWLVGINDGPHYKNILSGLLHKHPL</sequence>
<name>A0A9Q3JWA5_9BASI</name>
<keyword evidence="2" id="KW-1185">Reference proteome</keyword>
<evidence type="ECO:0000313" key="2">
    <source>
        <dbReference type="Proteomes" id="UP000765509"/>
    </source>
</evidence>
<dbReference type="AlphaFoldDB" id="A0A9Q3JWA5"/>
<evidence type="ECO:0000313" key="1">
    <source>
        <dbReference type="EMBL" id="MBW0568839.1"/>
    </source>
</evidence>
<protein>
    <submittedName>
        <fullName evidence="1">Uncharacterized protein</fullName>
    </submittedName>
</protein>
<gene>
    <name evidence="1" type="ORF">O181_108554</name>
</gene>
<accession>A0A9Q3JWA5</accession>
<comment type="caution">
    <text evidence="1">The sequence shown here is derived from an EMBL/GenBank/DDBJ whole genome shotgun (WGS) entry which is preliminary data.</text>
</comment>
<dbReference type="Proteomes" id="UP000765509">
    <property type="component" value="Unassembled WGS sequence"/>
</dbReference>
<reference evidence="1" key="1">
    <citation type="submission" date="2021-03" db="EMBL/GenBank/DDBJ databases">
        <title>Draft genome sequence of rust myrtle Austropuccinia psidii MF-1, a brazilian biotype.</title>
        <authorList>
            <person name="Quecine M.C."/>
            <person name="Pachon D.M.R."/>
            <person name="Bonatelli M.L."/>
            <person name="Correr F.H."/>
            <person name="Franceschini L.M."/>
            <person name="Leite T.F."/>
            <person name="Margarido G.R.A."/>
            <person name="Almeida C.A."/>
            <person name="Ferrarezi J.A."/>
            <person name="Labate C.A."/>
        </authorList>
    </citation>
    <scope>NUCLEOTIDE SEQUENCE</scope>
    <source>
        <strain evidence="1">MF-1</strain>
    </source>
</reference>
<proteinExistence type="predicted"/>
<dbReference type="EMBL" id="AVOT02083344">
    <property type="protein sequence ID" value="MBW0568839.1"/>
    <property type="molecule type" value="Genomic_DNA"/>
</dbReference>
<organism evidence="1 2">
    <name type="scientific">Austropuccinia psidii MF-1</name>
    <dbReference type="NCBI Taxonomy" id="1389203"/>
    <lineage>
        <taxon>Eukaryota</taxon>
        <taxon>Fungi</taxon>
        <taxon>Dikarya</taxon>
        <taxon>Basidiomycota</taxon>
        <taxon>Pucciniomycotina</taxon>
        <taxon>Pucciniomycetes</taxon>
        <taxon>Pucciniales</taxon>
        <taxon>Sphaerophragmiaceae</taxon>
        <taxon>Austropuccinia</taxon>
    </lineage>
</organism>